<reference evidence="2 3" key="1">
    <citation type="submission" date="2020-04" db="EMBL/GenBank/DDBJ databases">
        <title>Azohydromonas sp. isolated from soil.</title>
        <authorList>
            <person name="Dahal R.H."/>
        </authorList>
    </citation>
    <scope>NUCLEOTIDE SEQUENCE [LARGE SCALE GENOMIC DNA]</scope>
    <source>
        <strain evidence="2 3">G-1-1-14</strain>
    </source>
</reference>
<evidence type="ECO:0000313" key="3">
    <source>
        <dbReference type="Proteomes" id="UP000574067"/>
    </source>
</evidence>
<evidence type="ECO:0000313" key="2">
    <source>
        <dbReference type="EMBL" id="NML13868.1"/>
    </source>
</evidence>
<dbReference type="InterPro" id="IPR041657">
    <property type="entry name" value="HTH_17"/>
</dbReference>
<proteinExistence type="predicted"/>
<organism evidence="2 3">
    <name type="scientific">Azohydromonas caseinilytica</name>
    <dbReference type="NCBI Taxonomy" id="2728836"/>
    <lineage>
        <taxon>Bacteria</taxon>
        <taxon>Pseudomonadati</taxon>
        <taxon>Pseudomonadota</taxon>
        <taxon>Betaproteobacteria</taxon>
        <taxon>Burkholderiales</taxon>
        <taxon>Sphaerotilaceae</taxon>
        <taxon>Azohydromonas</taxon>
    </lineage>
</organism>
<accession>A0A848F462</accession>
<dbReference type="Proteomes" id="UP000574067">
    <property type="component" value="Unassembled WGS sequence"/>
</dbReference>
<dbReference type="Pfam" id="PF12728">
    <property type="entry name" value="HTH_17"/>
    <property type="match status" value="1"/>
</dbReference>
<dbReference type="RefSeq" id="WP_169158747.1">
    <property type="nucleotide sequence ID" value="NZ_JABBFW010000001.1"/>
</dbReference>
<sequence length="74" mass="8278">MAKKVNIPTPAQQPQSPVLRISQAHAYLGCSRSHLYTLIRRQELARVRLGGRASGVLRADLDAWLQRQRDAANT</sequence>
<dbReference type="EMBL" id="JABBFW010000001">
    <property type="protein sequence ID" value="NML13868.1"/>
    <property type="molecule type" value="Genomic_DNA"/>
</dbReference>
<evidence type="ECO:0000259" key="1">
    <source>
        <dbReference type="Pfam" id="PF12728"/>
    </source>
</evidence>
<feature type="domain" description="Helix-turn-helix" evidence="1">
    <location>
        <begin position="19"/>
        <end position="69"/>
    </location>
</feature>
<dbReference type="InterPro" id="IPR010093">
    <property type="entry name" value="SinI_DNA-bd"/>
</dbReference>
<comment type="caution">
    <text evidence="2">The sequence shown here is derived from an EMBL/GenBank/DDBJ whole genome shotgun (WGS) entry which is preliminary data.</text>
</comment>
<dbReference type="NCBIfam" id="TIGR01764">
    <property type="entry name" value="excise"/>
    <property type="match status" value="1"/>
</dbReference>
<name>A0A848F462_9BURK</name>
<protein>
    <submittedName>
        <fullName evidence="2">Helix-turn-helix domain-containing protein</fullName>
    </submittedName>
</protein>
<gene>
    <name evidence="2" type="ORF">HHL10_02595</name>
</gene>
<dbReference type="GO" id="GO:0003677">
    <property type="term" value="F:DNA binding"/>
    <property type="evidence" value="ECO:0007669"/>
    <property type="project" value="InterPro"/>
</dbReference>
<dbReference type="AlphaFoldDB" id="A0A848F462"/>
<keyword evidence="3" id="KW-1185">Reference proteome</keyword>